<sequence>LEYALAYCGALAVQGPPLSWVSSHRHHHSGSDTAQDVHSPLDGFWWSHIGWLLDAENTKIRQNKQNTKDMEAQQFYRFM</sequence>
<evidence type="ECO:0008006" key="13">
    <source>
        <dbReference type="Google" id="ProtNLM"/>
    </source>
</evidence>
<name>A0A813IPK6_POLGL</name>
<dbReference type="GO" id="GO:0016717">
    <property type="term" value="F:oxidoreductase activity, acting on paired donors, with oxidation of a pair of donors resulting in the reduction of molecular oxygen to two molecules of water"/>
    <property type="evidence" value="ECO:0007669"/>
    <property type="project" value="InterPro"/>
</dbReference>
<accession>A0A813IPK6</accession>
<comment type="caution">
    <text evidence="11">The sequence shown here is derived from an EMBL/GenBank/DDBJ whole genome shotgun (WGS) entry which is preliminary data.</text>
</comment>
<keyword evidence="5" id="KW-0276">Fatty acid metabolism</keyword>
<keyword evidence="9" id="KW-0472">Membrane</keyword>
<evidence type="ECO:0000256" key="1">
    <source>
        <dbReference type="ARBA" id="ARBA00004141"/>
    </source>
</evidence>
<evidence type="ECO:0000256" key="8">
    <source>
        <dbReference type="ARBA" id="ARBA00023098"/>
    </source>
</evidence>
<dbReference type="AlphaFoldDB" id="A0A813IPK6"/>
<keyword evidence="4" id="KW-0812">Transmembrane</keyword>
<evidence type="ECO:0000256" key="2">
    <source>
        <dbReference type="ARBA" id="ARBA00009295"/>
    </source>
</evidence>
<dbReference type="EMBL" id="CAJNNW010012745">
    <property type="protein sequence ID" value="CAE8654627.1"/>
    <property type="molecule type" value="Genomic_DNA"/>
</dbReference>
<proteinExistence type="inferred from homology"/>
<keyword evidence="7" id="KW-0560">Oxidoreductase</keyword>
<comment type="similarity">
    <text evidence="2">Belongs to the fatty acid desaturase type 1 family.</text>
</comment>
<evidence type="ECO:0000256" key="7">
    <source>
        <dbReference type="ARBA" id="ARBA00023002"/>
    </source>
</evidence>
<organism evidence="11 12">
    <name type="scientific">Polarella glacialis</name>
    <name type="common">Dinoflagellate</name>
    <dbReference type="NCBI Taxonomy" id="89957"/>
    <lineage>
        <taxon>Eukaryota</taxon>
        <taxon>Sar</taxon>
        <taxon>Alveolata</taxon>
        <taxon>Dinophyceae</taxon>
        <taxon>Suessiales</taxon>
        <taxon>Suessiaceae</taxon>
        <taxon>Polarella</taxon>
    </lineage>
</organism>
<keyword evidence="6" id="KW-1133">Transmembrane helix</keyword>
<protein>
    <recommendedName>
        <fullName evidence="13">Fatty acid desaturase domain-containing protein</fullName>
    </recommendedName>
</protein>
<feature type="non-terminal residue" evidence="11">
    <location>
        <position position="79"/>
    </location>
</feature>
<gene>
    <name evidence="11" type="ORF">PGLA2088_LOCUS11129</name>
</gene>
<dbReference type="GO" id="GO:0006633">
    <property type="term" value="P:fatty acid biosynthetic process"/>
    <property type="evidence" value="ECO:0007669"/>
    <property type="project" value="UniProtKB-KW"/>
</dbReference>
<dbReference type="Proteomes" id="UP000626109">
    <property type="component" value="Unassembled WGS sequence"/>
</dbReference>
<evidence type="ECO:0000256" key="10">
    <source>
        <dbReference type="ARBA" id="ARBA00023160"/>
    </source>
</evidence>
<keyword evidence="10" id="KW-0275">Fatty acid biosynthesis</keyword>
<evidence type="ECO:0000256" key="5">
    <source>
        <dbReference type="ARBA" id="ARBA00022832"/>
    </source>
</evidence>
<evidence type="ECO:0000313" key="11">
    <source>
        <dbReference type="EMBL" id="CAE8654627.1"/>
    </source>
</evidence>
<dbReference type="PANTHER" id="PTHR11351">
    <property type="entry name" value="ACYL-COA DESATURASE"/>
    <property type="match status" value="1"/>
</dbReference>
<dbReference type="PANTHER" id="PTHR11351:SF31">
    <property type="entry name" value="DESATURASE 1, ISOFORM A-RELATED"/>
    <property type="match status" value="1"/>
</dbReference>
<evidence type="ECO:0000256" key="6">
    <source>
        <dbReference type="ARBA" id="ARBA00022989"/>
    </source>
</evidence>
<keyword evidence="3" id="KW-0444">Lipid biosynthesis</keyword>
<feature type="non-terminal residue" evidence="11">
    <location>
        <position position="1"/>
    </location>
</feature>
<dbReference type="InterPro" id="IPR015876">
    <property type="entry name" value="Acyl-CoA_DS"/>
</dbReference>
<evidence type="ECO:0000313" key="12">
    <source>
        <dbReference type="Proteomes" id="UP000626109"/>
    </source>
</evidence>
<comment type="subcellular location">
    <subcellularLocation>
        <location evidence="1">Membrane</location>
        <topology evidence="1">Multi-pass membrane protein</topology>
    </subcellularLocation>
</comment>
<evidence type="ECO:0000256" key="9">
    <source>
        <dbReference type="ARBA" id="ARBA00023136"/>
    </source>
</evidence>
<reference evidence="11" key="1">
    <citation type="submission" date="2021-02" db="EMBL/GenBank/DDBJ databases">
        <authorList>
            <person name="Dougan E. K."/>
            <person name="Rhodes N."/>
            <person name="Thang M."/>
            <person name="Chan C."/>
        </authorList>
    </citation>
    <scope>NUCLEOTIDE SEQUENCE</scope>
</reference>
<keyword evidence="8" id="KW-0443">Lipid metabolism</keyword>
<evidence type="ECO:0000256" key="4">
    <source>
        <dbReference type="ARBA" id="ARBA00022692"/>
    </source>
</evidence>
<dbReference type="GO" id="GO:0016020">
    <property type="term" value="C:membrane"/>
    <property type="evidence" value="ECO:0007669"/>
    <property type="project" value="UniProtKB-SubCell"/>
</dbReference>
<evidence type="ECO:0000256" key="3">
    <source>
        <dbReference type="ARBA" id="ARBA00022516"/>
    </source>
</evidence>